<reference evidence="7 8" key="1">
    <citation type="submission" date="2019-03" db="EMBL/GenBank/DDBJ databases">
        <title>Three New Species of Nocardioides, Nocardioides euryhalodurans sp. nov., Nocardioides seonyuensis sp. nov. and Nocardioides eburneoflavus sp. nov., Iolated from Soil.</title>
        <authorList>
            <person name="Roh S.G."/>
            <person name="Lee C."/>
            <person name="Kim M.-K."/>
            <person name="Kim S.B."/>
        </authorList>
    </citation>
    <scope>NUCLEOTIDE SEQUENCE [LARGE SCALE GENOMIC DNA]</scope>
    <source>
        <strain evidence="7 8">MMS17-SY117</strain>
    </source>
</reference>
<comment type="subcellular location">
    <subcellularLocation>
        <location evidence="5">Cell membrane</location>
        <topology evidence="5">Multi-pass membrane protein</topology>
    </subcellularLocation>
</comment>
<dbReference type="GO" id="GO:0005886">
    <property type="term" value="C:plasma membrane"/>
    <property type="evidence" value="ECO:0007669"/>
    <property type="project" value="UniProtKB-SubCell"/>
</dbReference>
<dbReference type="AlphaFoldDB" id="A0A4P7GQ23"/>
<name>A0A4P7GQ23_9ACTN</name>
<keyword evidence="2 5" id="KW-0812">Transmembrane</keyword>
<accession>A0A4P7GQ23</accession>
<feature type="transmembrane region" description="Helical" evidence="5">
    <location>
        <begin position="7"/>
        <end position="29"/>
    </location>
</feature>
<evidence type="ECO:0000313" key="7">
    <source>
        <dbReference type="EMBL" id="QBR94346.1"/>
    </source>
</evidence>
<feature type="transmembrane region" description="Helical" evidence="5">
    <location>
        <begin position="157"/>
        <end position="183"/>
    </location>
</feature>
<feature type="region of interest" description="Disordered" evidence="6">
    <location>
        <begin position="880"/>
        <end position="905"/>
    </location>
</feature>
<feature type="transmembrane region" description="Helical" evidence="5">
    <location>
        <begin position="195"/>
        <end position="216"/>
    </location>
</feature>
<evidence type="ECO:0000313" key="8">
    <source>
        <dbReference type="Proteomes" id="UP000294894"/>
    </source>
</evidence>
<dbReference type="InterPro" id="IPR005372">
    <property type="entry name" value="UPF0182"/>
</dbReference>
<feature type="compositionally biased region" description="Acidic residues" evidence="6">
    <location>
        <begin position="880"/>
        <end position="891"/>
    </location>
</feature>
<dbReference type="GO" id="GO:0005576">
    <property type="term" value="C:extracellular region"/>
    <property type="evidence" value="ECO:0007669"/>
    <property type="project" value="TreeGrafter"/>
</dbReference>
<feature type="transmembrane region" description="Helical" evidence="5">
    <location>
        <begin position="103"/>
        <end position="123"/>
    </location>
</feature>
<dbReference type="HAMAP" id="MF_01600">
    <property type="entry name" value="UPF0182"/>
    <property type="match status" value="1"/>
</dbReference>
<dbReference type="OrthoDB" id="9763654at2"/>
<keyword evidence="1 5" id="KW-1003">Cell membrane</keyword>
<keyword evidence="8" id="KW-1185">Reference proteome</keyword>
<evidence type="ECO:0000256" key="3">
    <source>
        <dbReference type="ARBA" id="ARBA00022989"/>
    </source>
</evidence>
<dbReference type="Pfam" id="PF03699">
    <property type="entry name" value="UPF0182"/>
    <property type="match status" value="1"/>
</dbReference>
<evidence type="ECO:0000256" key="4">
    <source>
        <dbReference type="ARBA" id="ARBA00023136"/>
    </source>
</evidence>
<sequence>MAPRRSRALLITAGVLIVGFFALTTFSAFWTDKRWFDEVGFEKVFTTLIWTRVGLFTFFALLMAAFVGVNMALAYRFRPLFRMPSPEQTGLDRYRQAVTPIRVWLLVGTSLLLGLFAGTSASGQWRQFMLWRNGGEFGSEDKYFKQDIGFYVFDLPWLHYLVDSLMAFAIVGLLMAALVHYLYGGIQLQTRHDRVSGAAQVQLSVMLGIFVLAKAADYWLDRFDLVTDSGQLITGMTYTDKEAVLPGKNILMGIAVICAILLFLNVWRRTWMLPGVGLALLALSAVLIGMIWPAIVQQFRVNPSEPDREAPFIKANIDSTRAAYDLEDIEVEPFSPQLTATGELADLEAQTSSVPLVDPQVVNQTFEQVQQVRAYYSVADVLDVDRYDFDGDDRALVLGVRELDQSGINESDRNWNNLHTVYTHGNGMIAAYANQRGEDDTQETSDLQWAEGQQADETALTDLFEDGYESRVYYGELSPSYSVVGKPSSDAGDVELDLGNPGSTDEGQTTTYDGEGGVPVGDVFSKLMYAVRFGEPNFLLSGRVHENSRVLYHRTPQERIERVAPWLTVDSDAYPAVIDGRIVWILDGYTSTDRYPQAQAESLETMTEDSLAPDNVFGTLPTDEVNYMRNAVKATVDAYDGTVRLYEWDEEDPLLKAWSEAFPGTVLEKSEISEELMEHLRYPEDLFKVQRYQFARYHVTDPGEFYQNNDRWEVPEDPYASAPTYQPPYRLFVDDPTIPGDETWSLTSVFTPYQKNNLAAFVSVNSDATSDDYGRMRALQLPNEQTPGPGLIANEMANSDNVRRELQAFNLGEIDPTFGNLLTMPVNEGLMYVQPVYAVRQESEASYPILQFVIVSYGDSVGIGDSLVEALADVLGVDVDEGADPLPEEPPGEGGGQQDPPDNQTREEQIASLLRQAQAAFDAADAAYRAGDPVEAARQQARAQRFVSEAVTLYDEGRAGGGGATEGTGSGR</sequence>
<comment type="similarity">
    <text evidence="5">Belongs to the UPF0182 family.</text>
</comment>
<dbReference type="PANTHER" id="PTHR39344:SF1">
    <property type="entry name" value="UPF0182 PROTEIN SLL1060"/>
    <property type="match status" value="1"/>
</dbReference>
<keyword evidence="3 5" id="KW-1133">Transmembrane helix</keyword>
<evidence type="ECO:0000256" key="2">
    <source>
        <dbReference type="ARBA" id="ARBA00022692"/>
    </source>
</evidence>
<dbReference type="PANTHER" id="PTHR39344">
    <property type="entry name" value="UPF0182 PROTEIN SLL1060"/>
    <property type="match status" value="1"/>
</dbReference>
<dbReference type="EMBL" id="CP038267">
    <property type="protein sequence ID" value="QBR94346.1"/>
    <property type="molecule type" value="Genomic_DNA"/>
</dbReference>
<protein>
    <recommendedName>
        <fullName evidence="5">UPF0182 protein EXE57_06030</fullName>
    </recommendedName>
</protein>
<proteinExistence type="inferred from homology"/>
<keyword evidence="4 5" id="KW-0472">Membrane</keyword>
<feature type="region of interest" description="Disordered" evidence="6">
    <location>
        <begin position="952"/>
        <end position="972"/>
    </location>
</feature>
<dbReference type="KEGG" id="noy:EXE57_06030"/>
<evidence type="ECO:0000256" key="6">
    <source>
        <dbReference type="SAM" id="MobiDB-lite"/>
    </source>
</evidence>
<gene>
    <name evidence="7" type="ORF">EXE57_06030</name>
</gene>
<feature type="compositionally biased region" description="Gly residues" evidence="6">
    <location>
        <begin position="959"/>
        <end position="972"/>
    </location>
</feature>
<dbReference type="Proteomes" id="UP000294894">
    <property type="component" value="Chromosome"/>
</dbReference>
<feature type="transmembrane region" description="Helical" evidence="5">
    <location>
        <begin position="250"/>
        <end position="267"/>
    </location>
</feature>
<feature type="transmembrane region" description="Helical" evidence="5">
    <location>
        <begin position="49"/>
        <end position="73"/>
    </location>
</feature>
<evidence type="ECO:0000256" key="5">
    <source>
        <dbReference type="HAMAP-Rule" id="MF_01600"/>
    </source>
</evidence>
<evidence type="ECO:0000256" key="1">
    <source>
        <dbReference type="ARBA" id="ARBA00022475"/>
    </source>
</evidence>
<feature type="transmembrane region" description="Helical" evidence="5">
    <location>
        <begin position="276"/>
        <end position="295"/>
    </location>
</feature>
<organism evidence="7 8">
    <name type="scientific">Nocardioides euryhalodurans</name>
    <dbReference type="NCBI Taxonomy" id="2518370"/>
    <lineage>
        <taxon>Bacteria</taxon>
        <taxon>Bacillati</taxon>
        <taxon>Actinomycetota</taxon>
        <taxon>Actinomycetes</taxon>
        <taxon>Propionibacteriales</taxon>
        <taxon>Nocardioidaceae</taxon>
        <taxon>Nocardioides</taxon>
    </lineage>
</organism>